<evidence type="ECO:0000313" key="5">
    <source>
        <dbReference type="Proteomes" id="UP000641932"/>
    </source>
</evidence>
<dbReference type="AlphaFoldDB" id="A0A918DWQ2"/>
<dbReference type="EMBL" id="BMMS01000009">
    <property type="protein sequence ID" value="GGO87116.1"/>
    <property type="molecule type" value="Genomic_DNA"/>
</dbReference>
<comment type="caution">
    <text evidence="4">The sequence shown here is derived from an EMBL/GenBank/DDBJ whole genome shotgun (WGS) entry which is preliminary data.</text>
</comment>
<dbReference type="RefSeq" id="WP_189131665.1">
    <property type="nucleotide sequence ID" value="NZ_BMMS01000009.1"/>
</dbReference>
<dbReference type="SUPFAM" id="SSF63817">
    <property type="entry name" value="Sortase"/>
    <property type="match status" value="1"/>
</dbReference>
<proteinExistence type="predicted"/>
<reference evidence="4" key="2">
    <citation type="submission" date="2020-09" db="EMBL/GenBank/DDBJ databases">
        <authorList>
            <person name="Sun Q."/>
            <person name="Zhou Y."/>
        </authorList>
    </citation>
    <scope>NUCLEOTIDE SEQUENCE</scope>
    <source>
        <strain evidence="4">CGMCC 4.7201</strain>
    </source>
</reference>
<dbReference type="CDD" id="cd05829">
    <property type="entry name" value="Sortase_F"/>
    <property type="match status" value="1"/>
</dbReference>
<name>A0A918DWQ2_9ACTN</name>
<feature type="transmembrane region" description="Helical" evidence="3">
    <location>
        <begin position="18"/>
        <end position="38"/>
    </location>
</feature>
<dbReference type="InterPro" id="IPR005754">
    <property type="entry name" value="Sortase"/>
</dbReference>
<feature type="region of interest" description="Disordered" evidence="2">
    <location>
        <begin position="41"/>
        <end position="68"/>
    </location>
</feature>
<keyword evidence="1" id="KW-0378">Hydrolase</keyword>
<keyword evidence="3" id="KW-0812">Transmembrane</keyword>
<evidence type="ECO:0000313" key="4">
    <source>
        <dbReference type="EMBL" id="GGO87116.1"/>
    </source>
</evidence>
<dbReference type="NCBIfam" id="NF033748">
    <property type="entry name" value="class_F_sortase"/>
    <property type="match status" value="1"/>
</dbReference>
<dbReference type="GO" id="GO:0016787">
    <property type="term" value="F:hydrolase activity"/>
    <property type="evidence" value="ECO:0007669"/>
    <property type="project" value="UniProtKB-KW"/>
</dbReference>
<feature type="compositionally biased region" description="Low complexity" evidence="2">
    <location>
        <begin position="48"/>
        <end position="59"/>
    </location>
</feature>
<dbReference type="InterPro" id="IPR042001">
    <property type="entry name" value="Sortase_F"/>
</dbReference>
<sequence length="228" mass="24074">MANSSQHAAGPRRGRRPLYIGSAVLALVAVALIVVAMGRQDPAPPQGPAAQQQGQQGQHQGHDSARAGTKVRGTVLKASAPEQISIPSLNVSSSLERLGLDAKQAMQTPRDPDKAGWFTPGPTPGALGPSVIAGHVTWNGSPGVFFRLAQMKKGDTVEVGRQDGTTAVFTVDRTARYAKERFPTIEVYRNLDHAGLRLITCGGDFSAKAHHYADNIVVFAHLTGTKAA</sequence>
<reference evidence="4" key="1">
    <citation type="journal article" date="2014" name="Int. J. Syst. Evol. Microbiol.">
        <title>Complete genome sequence of Corynebacterium casei LMG S-19264T (=DSM 44701T), isolated from a smear-ripened cheese.</title>
        <authorList>
            <consortium name="US DOE Joint Genome Institute (JGI-PGF)"/>
            <person name="Walter F."/>
            <person name="Albersmeier A."/>
            <person name="Kalinowski J."/>
            <person name="Ruckert C."/>
        </authorList>
    </citation>
    <scope>NUCLEOTIDE SEQUENCE</scope>
    <source>
        <strain evidence="4">CGMCC 4.7201</strain>
    </source>
</reference>
<dbReference type="InterPro" id="IPR023365">
    <property type="entry name" value="Sortase_dom-sf"/>
</dbReference>
<accession>A0A918DWQ2</accession>
<keyword evidence="3" id="KW-1133">Transmembrane helix</keyword>
<keyword evidence="3" id="KW-0472">Membrane</keyword>
<gene>
    <name evidence="4" type="ORF">GCM10012280_24860</name>
</gene>
<dbReference type="Gene3D" id="2.40.260.10">
    <property type="entry name" value="Sortase"/>
    <property type="match status" value="1"/>
</dbReference>
<protein>
    <recommendedName>
        <fullName evidence="6">Class F sortase</fullName>
    </recommendedName>
</protein>
<keyword evidence="5" id="KW-1185">Reference proteome</keyword>
<dbReference type="Proteomes" id="UP000641932">
    <property type="component" value="Unassembled WGS sequence"/>
</dbReference>
<dbReference type="Pfam" id="PF04203">
    <property type="entry name" value="Sortase"/>
    <property type="match status" value="1"/>
</dbReference>
<evidence type="ECO:0008006" key="6">
    <source>
        <dbReference type="Google" id="ProtNLM"/>
    </source>
</evidence>
<evidence type="ECO:0000256" key="3">
    <source>
        <dbReference type="SAM" id="Phobius"/>
    </source>
</evidence>
<evidence type="ECO:0000256" key="1">
    <source>
        <dbReference type="ARBA" id="ARBA00022801"/>
    </source>
</evidence>
<evidence type="ECO:0000256" key="2">
    <source>
        <dbReference type="SAM" id="MobiDB-lite"/>
    </source>
</evidence>
<organism evidence="4 5">
    <name type="scientific">Wenjunlia tyrosinilytica</name>
    <dbReference type="NCBI Taxonomy" id="1544741"/>
    <lineage>
        <taxon>Bacteria</taxon>
        <taxon>Bacillati</taxon>
        <taxon>Actinomycetota</taxon>
        <taxon>Actinomycetes</taxon>
        <taxon>Kitasatosporales</taxon>
        <taxon>Streptomycetaceae</taxon>
        <taxon>Wenjunlia</taxon>
    </lineage>
</organism>